<dbReference type="SUPFAM" id="SSF54292">
    <property type="entry name" value="2Fe-2S ferredoxin-like"/>
    <property type="match status" value="1"/>
</dbReference>
<organism evidence="2 3">
    <name type="scientific">Serratia fonticola</name>
    <dbReference type="NCBI Taxonomy" id="47917"/>
    <lineage>
        <taxon>Bacteria</taxon>
        <taxon>Pseudomonadati</taxon>
        <taxon>Pseudomonadota</taxon>
        <taxon>Gammaproteobacteria</taxon>
        <taxon>Enterobacterales</taxon>
        <taxon>Yersiniaceae</taxon>
        <taxon>Serratia</taxon>
    </lineage>
</organism>
<dbReference type="GO" id="GO:0016491">
    <property type="term" value="F:oxidoreductase activity"/>
    <property type="evidence" value="ECO:0007669"/>
    <property type="project" value="UniProtKB-KW"/>
</dbReference>
<dbReference type="Proteomes" id="UP000270487">
    <property type="component" value="Chromosome"/>
</dbReference>
<evidence type="ECO:0000256" key="1">
    <source>
        <dbReference type="ARBA" id="ARBA00023002"/>
    </source>
</evidence>
<dbReference type="Pfam" id="PF13510">
    <property type="entry name" value="Fer2_4"/>
    <property type="match status" value="1"/>
</dbReference>
<sequence>MKLIALTIAGQPHQVQEGITVAAALSFSGQDHCRISVSQQPRAPFCGMGVCQECRVIINGLQRLACQTLCQPEMSIERSGQK</sequence>
<dbReference type="InterPro" id="IPR036010">
    <property type="entry name" value="2Fe-2S_ferredoxin-like_sf"/>
</dbReference>
<dbReference type="GO" id="GO:0051536">
    <property type="term" value="F:iron-sulfur cluster binding"/>
    <property type="evidence" value="ECO:0007669"/>
    <property type="project" value="InterPro"/>
</dbReference>
<name>A0A448SRB6_SERFO</name>
<dbReference type="Gene3D" id="3.10.20.440">
    <property type="entry name" value="2Fe-2S iron-sulphur cluster binding domain, sarcosine oxidase, alpha subunit, N-terminal domain"/>
    <property type="match status" value="1"/>
</dbReference>
<keyword evidence="1" id="KW-0560">Oxidoreductase</keyword>
<accession>A0A448SRB6</accession>
<reference evidence="2 3" key="1">
    <citation type="submission" date="2018-12" db="EMBL/GenBank/DDBJ databases">
        <authorList>
            <consortium name="Pathogen Informatics"/>
        </authorList>
    </citation>
    <scope>NUCLEOTIDE SEQUENCE [LARGE SCALE GENOMIC DNA]</scope>
    <source>
        <strain evidence="2 3">NCTC13193</strain>
    </source>
</reference>
<dbReference type="AlphaFoldDB" id="A0A448SRB6"/>
<evidence type="ECO:0000313" key="2">
    <source>
        <dbReference type="EMBL" id="VEI70296.1"/>
    </source>
</evidence>
<dbReference type="EMBL" id="LR134492">
    <property type="protein sequence ID" value="VEI70296.1"/>
    <property type="molecule type" value="Genomic_DNA"/>
</dbReference>
<protein>
    <recommendedName>
        <fullName evidence="4">(2Fe-2S)-binding protein</fullName>
    </recommendedName>
</protein>
<proteinExistence type="predicted"/>
<dbReference type="InterPro" id="IPR042204">
    <property type="entry name" value="2Fe-2S-bd_N"/>
</dbReference>
<evidence type="ECO:0008006" key="4">
    <source>
        <dbReference type="Google" id="ProtNLM"/>
    </source>
</evidence>
<gene>
    <name evidence="2" type="ORF">NCTC13193_02952</name>
</gene>
<evidence type="ECO:0000313" key="3">
    <source>
        <dbReference type="Proteomes" id="UP000270487"/>
    </source>
</evidence>